<keyword evidence="5 6" id="KW-0234">DNA repair</keyword>
<comment type="subcellular location">
    <subcellularLocation>
        <location evidence="6">Cytoplasm</location>
    </subcellularLocation>
</comment>
<dbReference type="GO" id="GO:0009379">
    <property type="term" value="C:Holliday junction helicase complex"/>
    <property type="evidence" value="ECO:0007669"/>
    <property type="project" value="InterPro"/>
</dbReference>
<name>A0A4U1JDF6_9BACT</name>
<dbReference type="InterPro" id="IPR000085">
    <property type="entry name" value="RuvA"/>
</dbReference>
<feature type="domain" description="Helix-hairpin-helix DNA-binding motif class 1" evidence="7">
    <location>
        <begin position="110"/>
        <end position="129"/>
    </location>
</feature>
<dbReference type="SUPFAM" id="SSF50249">
    <property type="entry name" value="Nucleic acid-binding proteins"/>
    <property type="match status" value="1"/>
</dbReference>
<dbReference type="InterPro" id="IPR012340">
    <property type="entry name" value="NA-bd_OB-fold"/>
</dbReference>
<dbReference type="GO" id="GO:0005524">
    <property type="term" value="F:ATP binding"/>
    <property type="evidence" value="ECO:0007669"/>
    <property type="project" value="InterPro"/>
</dbReference>
<evidence type="ECO:0000256" key="2">
    <source>
        <dbReference type="ARBA" id="ARBA00022763"/>
    </source>
</evidence>
<evidence type="ECO:0000256" key="4">
    <source>
        <dbReference type="ARBA" id="ARBA00023172"/>
    </source>
</evidence>
<gene>
    <name evidence="6 8" type="primary">ruvA</name>
    <name evidence="8" type="ORF">E8A74_17615</name>
</gene>
<dbReference type="InterPro" id="IPR013849">
    <property type="entry name" value="DNA_helicase_Holl-junc_RuvA_I"/>
</dbReference>
<organism evidence="8 9">
    <name type="scientific">Polyangium fumosum</name>
    <dbReference type="NCBI Taxonomy" id="889272"/>
    <lineage>
        <taxon>Bacteria</taxon>
        <taxon>Pseudomonadati</taxon>
        <taxon>Myxococcota</taxon>
        <taxon>Polyangia</taxon>
        <taxon>Polyangiales</taxon>
        <taxon>Polyangiaceae</taxon>
        <taxon>Polyangium</taxon>
    </lineage>
</organism>
<comment type="similarity">
    <text evidence="6">Belongs to the RuvA family.</text>
</comment>
<evidence type="ECO:0000259" key="7">
    <source>
        <dbReference type="SMART" id="SM00278"/>
    </source>
</evidence>
<dbReference type="CDD" id="cd14332">
    <property type="entry name" value="UBA_RuvA_C"/>
    <property type="match status" value="1"/>
</dbReference>
<dbReference type="GO" id="GO:0006310">
    <property type="term" value="P:DNA recombination"/>
    <property type="evidence" value="ECO:0007669"/>
    <property type="project" value="UniProtKB-UniRule"/>
</dbReference>
<dbReference type="Pfam" id="PF14520">
    <property type="entry name" value="HHH_5"/>
    <property type="match status" value="1"/>
</dbReference>
<accession>A0A4U1JDF6</accession>
<dbReference type="Gene3D" id="2.40.50.140">
    <property type="entry name" value="Nucleic acid-binding proteins"/>
    <property type="match status" value="1"/>
</dbReference>
<evidence type="ECO:0000313" key="8">
    <source>
        <dbReference type="EMBL" id="TKD07582.1"/>
    </source>
</evidence>
<dbReference type="SUPFAM" id="SSF47781">
    <property type="entry name" value="RuvA domain 2-like"/>
    <property type="match status" value="1"/>
</dbReference>
<feature type="domain" description="Helix-hairpin-helix DNA-binding motif class 1" evidence="7">
    <location>
        <begin position="75"/>
        <end position="94"/>
    </location>
</feature>
<evidence type="ECO:0000313" key="9">
    <source>
        <dbReference type="Proteomes" id="UP000309215"/>
    </source>
</evidence>
<comment type="function">
    <text evidence="6">The RuvA-RuvB-RuvC complex processes Holliday junction (HJ) DNA during genetic recombination and DNA repair, while the RuvA-RuvB complex plays an important role in the rescue of blocked DNA replication forks via replication fork reversal (RFR). RuvA specifically binds to HJ cruciform DNA, conferring on it an open structure. The RuvB hexamer acts as an ATP-dependent pump, pulling dsDNA into and through the RuvAB complex. HJ branch migration allows RuvC to scan DNA until it finds its consensus sequence, where it cleaves and resolves the cruciform DNA.</text>
</comment>
<dbReference type="GO" id="GO:0006281">
    <property type="term" value="P:DNA repair"/>
    <property type="evidence" value="ECO:0007669"/>
    <property type="project" value="UniProtKB-UniRule"/>
</dbReference>
<dbReference type="InterPro" id="IPR003583">
    <property type="entry name" value="Hlx-hairpin-Hlx_DNA-bd_motif"/>
</dbReference>
<dbReference type="EMBL" id="SSMQ01000016">
    <property type="protein sequence ID" value="TKD07582.1"/>
    <property type="molecule type" value="Genomic_DNA"/>
</dbReference>
<keyword evidence="2 6" id="KW-0227">DNA damage</keyword>
<comment type="caution">
    <text evidence="8">The sequence shown here is derived from an EMBL/GenBank/DDBJ whole genome shotgun (WGS) entry which is preliminary data.</text>
</comment>
<keyword evidence="3 6" id="KW-0238">DNA-binding</keyword>
<dbReference type="NCBIfam" id="TIGR00084">
    <property type="entry name" value="ruvA"/>
    <property type="match status" value="1"/>
</dbReference>
<dbReference type="GO" id="GO:0000400">
    <property type="term" value="F:four-way junction DNA binding"/>
    <property type="evidence" value="ECO:0007669"/>
    <property type="project" value="UniProtKB-UniRule"/>
</dbReference>
<comment type="caution">
    <text evidence="6">Lacks conserved residue(s) required for the propagation of feature annotation.</text>
</comment>
<dbReference type="AlphaFoldDB" id="A0A4U1JDF6"/>
<dbReference type="RefSeq" id="WP_136930178.1">
    <property type="nucleotide sequence ID" value="NZ_SSMQ01000016.1"/>
</dbReference>
<dbReference type="SMART" id="SM00278">
    <property type="entry name" value="HhH1"/>
    <property type="match status" value="2"/>
</dbReference>
<reference evidence="8 9" key="1">
    <citation type="submission" date="2019-04" db="EMBL/GenBank/DDBJ databases">
        <authorList>
            <person name="Li Y."/>
            <person name="Wang J."/>
        </authorList>
    </citation>
    <scope>NUCLEOTIDE SEQUENCE [LARGE SCALE GENOMIC DNA]</scope>
    <source>
        <strain evidence="8 9">DSM 14668</strain>
    </source>
</reference>
<feature type="region of interest" description="Domain III" evidence="6">
    <location>
        <begin position="152"/>
        <end position="203"/>
    </location>
</feature>
<dbReference type="Pfam" id="PF01330">
    <property type="entry name" value="RuvA_N"/>
    <property type="match status" value="1"/>
</dbReference>
<dbReference type="HAMAP" id="MF_00031">
    <property type="entry name" value="DNA_HJ_migration_RuvA"/>
    <property type="match status" value="1"/>
</dbReference>
<sequence>MIGRLTGRIVEDSAEGVVVIDVGGVGYEVTVPLGALGRASREGDDVVTLYVHTHVREDTFALYGFPTRDDRAAFRSLIGVSSIGPKIAMSILGALPAGELAAAITRGEASRLVAVPGVGKKTAERLILELKGKLAAAPVVAKGAEAPRPAAPEGKAEILQGALTRMGFRPAEAERAVTALGARVQTEPLGDLVREALALLSSK</sequence>
<dbReference type="OrthoDB" id="5293449at2"/>
<evidence type="ECO:0000256" key="6">
    <source>
        <dbReference type="HAMAP-Rule" id="MF_00031"/>
    </source>
</evidence>
<dbReference type="Proteomes" id="UP000309215">
    <property type="component" value="Unassembled WGS sequence"/>
</dbReference>
<keyword evidence="9" id="KW-1185">Reference proteome</keyword>
<dbReference type="GO" id="GO:0009378">
    <property type="term" value="F:four-way junction helicase activity"/>
    <property type="evidence" value="ECO:0007669"/>
    <property type="project" value="InterPro"/>
</dbReference>
<evidence type="ECO:0000256" key="5">
    <source>
        <dbReference type="ARBA" id="ARBA00023204"/>
    </source>
</evidence>
<comment type="subunit">
    <text evidence="6">Homotetramer. Forms an RuvA(8)-RuvB(12)-Holliday junction (HJ) complex. HJ DNA is sandwiched between 2 RuvA tetramers; dsDNA enters through RuvA and exits via RuvB. An RuvB hexamer assembles on each DNA strand where it exits the tetramer. Each RuvB hexamer is contacted by two RuvA subunits (via domain III) on 2 adjacent RuvB subunits; this complex drives branch migration. In the full resolvosome a probable DNA-RuvA(4)-RuvB(12)-RuvC(2) complex forms which resolves the HJ.</text>
</comment>
<comment type="domain">
    <text evidence="6">Has three domains with a flexible linker between the domains II and III and assumes an 'L' shape. Domain III is highly mobile and contacts RuvB.</text>
</comment>
<proteinExistence type="inferred from homology"/>
<dbReference type="GO" id="GO:0016787">
    <property type="term" value="F:hydrolase activity"/>
    <property type="evidence" value="ECO:0007669"/>
    <property type="project" value="UniProtKB-KW"/>
</dbReference>
<evidence type="ECO:0000256" key="1">
    <source>
        <dbReference type="ARBA" id="ARBA00022490"/>
    </source>
</evidence>
<keyword evidence="8" id="KW-0378">Hydrolase</keyword>
<dbReference type="InterPro" id="IPR010994">
    <property type="entry name" value="RuvA_2-like"/>
</dbReference>
<dbReference type="InterPro" id="IPR011114">
    <property type="entry name" value="RuvA_C"/>
</dbReference>
<dbReference type="Gene3D" id="1.10.150.20">
    <property type="entry name" value="5' to 3' exonuclease, C-terminal subdomain"/>
    <property type="match status" value="1"/>
</dbReference>
<dbReference type="GO" id="GO:0048476">
    <property type="term" value="C:Holliday junction resolvase complex"/>
    <property type="evidence" value="ECO:0007669"/>
    <property type="project" value="UniProtKB-UniRule"/>
</dbReference>
<keyword evidence="1 6" id="KW-0963">Cytoplasm</keyword>
<protein>
    <recommendedName>
        <fullName evidence="6">Holliday junction branch migration complex subunit RuvA</fullName>
    </recommendedName>
</protein>
<dbReference type="GO" id="GO:0005737">
    <property type="term" value="C:cytoplasm"/>
    <property type="evidence" value="ECO:0007669"/>
    <property type="project" value="UniProtKB-SubCell"/>
</dbReference>
<keyword evidence="4 6" id="KW-0233">DNA recombination</keyword>
<evidence type="ECO:0000256" key="3">
    <source>
        <dbReference type="ARBA" id="ARBA00023125"/>
    </source>
</evidence>